<keyword evidence="4" id="KW-0472">Membrane</keyword>
<evidence type="ECO:0000256" key="4">
    <source>
        <dbReference type="ARBA" id="ARBA00022989"/>
    </source>
</evidence>
<dbReference type="Proteomes" id="UP000030403">
    <property type="component" value="Unassembled WGS sequence"/>
</dbReference>
<evidence type="ECO:0000313" key="8">
    <source>
        <dbReference type="EMBL" id="KGX86784.1"/>
    </source>
</evidence>
<feature type="region of interest" description="Disordered" evidence="5">
    <location>
        <begin position="317"/>
        <end position="343"/>
    </location>
</feature>
<reference evidence="8 9" key="1">
    <citation type="submission" date="2013-08" db="EMBL/GenBank/DDBJ databases">
        <authorList>
            <person name="Huang J."/>
            <person name="Wang G."/>
        </authorList>
    </citation>
    <scope>NUCLEOTIDE SEQUENCE [LARGE SCALE GENOMIC DNA]</scope>
    <source>
        <strain evidence="8 9">BH030004</strain>
    </source>
</reference>
<dbReference type="NCBIfam" id="TIGR00350">
    <property type="entry name" value="lytR_cpsA_psr"/>
    <property type="match status" value="1"/>
</dbReference>
<keyword evidence="6" id="KW-0732">Signal</keyword>
<sequence>MKMKKTSKKRIILWSFLVLFLLAAGATAGYGMYLTDKAKTVTDQAQQELNRGDKSKKRDEVVDPNYDNISILFLGIDDSDVRNIENARSDAMILATLNEKEKSIKLVSIPRDSYVDIPSKGFKDKITHAHAFGGVDLAVSTVENMFNIPVDYYVRLNFNAFIETVNALGGIEYDVPFTLSEKNSNDIAGAIKLEKGKQHLNGEEALALARSRQYDDDMARGQRQMELMKAIFEEASKTKSIGKYGSLIDSIGKNMKTNMEFEEMVSLHDYVLRRDNVEIDTMQLNGNHAYIDDIYYYRLKDQSVTDIKSKLQVHLDLENGDNGSKDDSAYAKDDEDSIQDKES</sequence>
<protein>
    <submittedName>
        <fullName evidence="8">LytR family transcriptional regulator</fullName>
    </submittedName>
</protein>
<dbReference type="Gene3D" id="3.40.630.190">
    <property type="entry name" value="LCP protein"/>
    <property type="match status" value="1"/>
</dbReference>
<name>A0A0A5G404_9BACI</name>
<keyword evidence="2" id="KW-0812">Transmembrane</keyword>
<dbReference type="EMBL" id="AVPF01000028">
    <property type="protein sequence ID" value="KGX86784.1"/>
    <property type="molecule type" value="Genomic_DNA"/>
</dbReference>
<comment type="similarity">
    <text evidence="1">Belongs to the LytR/CpsA/Psr (LCP) family.</text>
</comment>
<dbReference type="Pfam" id="PF03816">
    <property type="entry name" value="LytR_cpsA_psr"/>
    <property type="match status" value="1"/>
</dbReference>
<keyword evidence="4" id="KW-1133">Transmembrane helix</keyword>
<organism evidence="8 9">
    <name type="scientific">Pontibacillus marinus BH030004 = DSM 16465</name>
    <dbReference type="NCBI Taxonomy" id="1385511"/>
    <lineage>
        <taxon>Bacteria</taxon>
        <taxon>Bacillati</taxon>
        <taxon>Bacillota</taxon>
        <taxon>Bacilli</taxon>
        <taxon>Bacillales</taxon>
        <taxon>Bacillaceae</taxon>
        <taxon>Pontibacillus</taxon>
    </lineage>
</organism>
<evidence type="ECO:0000313" key="9">
    <source>
        <dbReference type="Proteomes" id="UP000030403"/>
    </source>
</evidence>
<dbReference type="InterPro" id="IPR050922">
    <property type="entry name" value="LytR/CpsA/Psr_CW_biosynth"/>
</dbReference>
<dbReference type="AlphaFoldDB" id="A0A0A5G404"/>
<dbReference type="RefSeq" id="WP_036842297.1">
    <property type="nucleotide sequence ID" value="NZ_AULJ01000018.1"/>
</dbReference>
<dbReference type="PANTHER" id="PTHR33392">
    <property type="entry name" value="POLYISOPRENYL-TEICHOIC ACID--PEPTIDOGLYCAN TEICHOIC ACID TRANSFERASE TAGU"/>
    <property type="match status" value="1"/>
</dbReference>
<keyword evidence="9" id="KW-1185">Reference proteome</keyword>
<accession>A0A0A5G404</accession>
<evidence type="ECO:0000256" key="6">
    <source>
        <dbReference type="SAM" id="SignalP"/>
    </source>
</evidence>
<dbReference type="PANTHER" id="PTHR33392:SF3">
    <property type="entry name" value="POLYISOPRENYL-TEICHOIC ACID--PEPTIDOGLYCAN TEICHOIC ACID TRANSFERASE TAGT"/>
    <property type="match status" value="1"/>
</dbReference>
<evidence type="ECO:0000256" key="3">
    <source>
        <dbReference type="ARBA" id="ARBA00022968"/>
    </source>
</evidence>
<evidence type="ECO:0000256" key="2">
    <source>
        <dbReference type="ARBA" id="ARBA00022692"/>
    </source>
</evidence>
<feature type="domain" description="Cell envelope-related transcriptional attenuator" evidence="7">
    <location>
        <begin position="88"/>
        <end position="236"/>
    </location>
</feature>
<evidence type="ECO:0000256" key="1">
    <source>
        <dbReference type="ARBA" id="ARBA00006068"/>
    </source>
</evidence>
<dbReference type="STRING" id="1385511.GCA_000425225_01879"/>
<evidence type="ECO:0000259" key="7">
    <source>
        <dbReference type="Pfam" id="PF03816"/>
    </source>
</evidence>
<dbReference type="OrthoDB" id="27330at2"/>
<comment type="caution">
    <text evidence="8">The sequence shown here is derived from an EMBL/GenBank/DDBJ whole genome shotgun (WGS) entry which is preliminary data.</text>
</comment>
<feature type="chain" id="PRO_5038979955" evidence="6">
    <location>
        <begin position="29"/>
        <end position="343"/>
    </location>
</feature>
<dbReference type="eggNOG" id="COG1316">
    <property type="taxonomic scope" value="Bacteria"/>
</dbReference>
<feature type="signal peptide" evidence="6">
    <location>
        <begin position="1"/>
        <end position="28"/>
    </location>
</feature>
<keyword evidence="3" id="KW-0735">Signal-anchor</keyword>
<proteinExistence type="inferred from homology"/>
<dbReference type="GO" id="GO:0071555">
    <property type="term" value="P:cell wall organization"/>
    <property type="evidence" value="ECO:0007669"/>
    <property type="project" value="UniProtKB-KW"/>
</dbReference>
<dbReference type="InterPro" id="IPR004474">
    <property type="entry name" value="LytR_CpsA_psr"/>
</dbReference>
<evidence type="ECO:0000256" key="5">
    <source>
        <dbReference type="SAM" id="MobiDB-lite"/>
    </source>
</evidence>
<gene>
    <name evidence="8" type="ORF">N783_11480</name>
</gene>